<feature type="region of interest" description="Disordered" evidence="1">
    <location>
        <begin position="1"/>
        <end position="20"/>
    </location>
</feature>
<dbReference type="AlphaFoldDB" id="A0A8S3S537"/>
<proteinExistence type="predicted"/>
<keyword evidence="3" id="KW-1185">Reference proteome</keyword>
<sequence length="172" mass="19603">MKSPRFQNMDPPTDDCADKRPRLEKGSFFKSFRKDLFWWYHFLKSDNGVSMMALDDWSQPDEILETDATLSGCESYNGVSVDGFRQIFRLLRQMPLLSGCGEVSPSDVIKDSTETVCSTSTPASINISSLLEMFPGKRVHQYDLCKIKMCTNISKDEIQHQSKKAYKFSMTG</sequence>
<dbReference type="EMBL" id="CAJPWZ010001286">
    <property type="protein sequence ID" value="CAG2212071.1"/>
    <property type="molecule type" value="Genomic_DNA"/>
</dbReference>
<protein>
    <submittedName>
        <fullName evidence="2">Uncharacterized protein</fullName>
    </submittedName>
</protein>
<evidence type="ECO:0000256" key="1">
    <source>
        <dbReference type="SAM" id="MobiDB-lite"/>
    </source>
</evidence>
<gene>
    <name evidence="2" type="ORF">MEDL_26061</name>
</gene>
<evidence type="ECO:0000313" key="3">
    <source>
        <dbReference type="Proteomes" id="UP000683360"/>
    </source>
</evidence>
<accession>A0A8S3S537</accession>
<reference evidence="2" key="1">
    <citation type="submission" date="2021-03" db="EMBL/GenBank/DDBJ databases">
        <authorList>
            <person name="Bekaert M."/>
        </authorList>
    </citation>
    <scope>NUCLEOTIDE SEQUENCE</scope>
</reference>
<dbReference type="Proteomes" id="UP000683360">
    <property type="component" value="Unassembled WGS sequence"/>
</dbReference>
<name>A0A8S3S537_MYTED</name>
<comment type="caution">
    <text evidence="2">The sequence shown here is derived from an EMBL/GenBank/DDBJ whole genome shotgun (WGS) entry which is preliminary data.</text>
</comment>
<organism evidence="2 3">
    <name type="scientific">Mytilus edulis</name>
    <name type="common">Blue mussel</name>
    <dbReference type="NCBI Taxonomy" id="6550"/>
    <lineage>
        <taxon>Eukaryota</taxon>
        <taxon>Metazoa</taxon>
        <taxon>Spiralia</taxon>
        <taxon>Lophotrochozoa</taxon>
        <taxon>Mollusca</taxon>
        <taxon>Bivalvia</taxon>
        <taxon>Autobranchia</taxon>
        <taxon>Pteriomorphia</taxon>
        <taxon>Mytilida</taxon>
        <taxon>Mytiloidea</taxon>
        <taxon>Mytilidae</taxon>
        <taxon>Mytilinae</taxon>
        <taxon>Mytilus</taxon>
    </lineage>
</organism>
<evidence type="ECO:0000313" key="2">
    <source>
        <dbReference type="EMBL" id="CAG2212071.1"/>
    </source>
</evidence>